<feature type="repeat" description="TPR" evidence="3">
    <location>
        <begin position="282"/>
        <end position="315"/>
    </location>
</feature>
<dbReference type="SMART" id="SM00186">
    <property type="entry name" value="FBG"/>
    <property type="match status" value="2"/>
</dbReference>
<dbReference type="InterPro" id="IPR002181">
    <property type="entry name" value="Fibrinogen_a/b/g_C_dom"/>
</dbReference>
<dbReference type="PROSITE" id="PS51406">
    <property type="entry name" value="FIBRINOGEN_C_2"/>
    <property type="match status" value="2"/>
</dbReference>
<evidence type="ECO:0000256" key="3">
    <source>
        <dbReference type="PROSITE-ProRule" id="PRU00339"/>
    </source>
</evidence>
<dbReference type="OrthoDB" id="343875at2759"/>
<feature type="repeat" description="TPR" evidence="3">
    <location>
        <begin position="433"/>
        <end position="466"/>
    </location>
</feature>
<gene>
    <name evidence="5" type="primary">Dgri\GH22725</name>
    <name evidence="5" type="ORF">Dgri_GH22725</name>
</gene>
<dbReference type="GO" id="GO:0016593">
    <property type="term" value="C:Cdc73/Paf1 complex"/>
    <property type="evidence" value="ECO:0007669"/>
    <property type="project" value="TreeGrafter"/>
</dbReference>
<dbReference type="GO" id="GO:0006355">
    <property type="term" value="P:regulation of DNA-templated transcription"/>
    <property type="evidence" value="ECO:0007669"/>
    <property type="project" value="InterPro"/>
</dbReference>
<dbReference type="CDD" id="cd00087">
    <property type="entry name" value="FReD"/>
    <property type="match status" value="2"/>
</dbReference>
<dbReference type="Pfam" id="PF14559">
    <property type="entry name" value="TPR_19"/>
    <property type="match status" value="2"/>
</dbReference>
<dbReference type="InterPro" id="IPR014716">
    <property type="entry name" value="Fibrinogen_a/b/g_C_1"/>
</dbReference>
<dbReference type="InParanoid" id="B4JWJ9"/>
<keyword evidence="6" id="KW-1185">Reference proteome</keyword>
<dbReference type="GO" id="GO:0006396">
    <property type="term" value="P:RNA processing"/>
    <property type="evidence" value="ECO:0007669"/>
    <property type="project" value="InterPro"/>
</dbReference>
<dbReference type="InterPro" id="IPR011990">
    <property type="entry name" value="TPR-like_helical_dom_sf"/>
</dbReference>
<reference evidence="5 6" key="1">
    <citation type="journal article" date="2007" name="Nature">
        <title>Evolution of genes and genomes on the Drosophila phylogeny.</title>
        <authorList>
            <consortium name="Drosophila 12 Genomes Consortium"/>
            <person name="Clark A.G."/>
            <person name="Eisen M.B."/>
            <person name="Smith D.R."/>
            <person name="Bergman C.M."/>
            <person name="Oliver B."/>
            <person name="Markow T.A."/>
            <person name="Kaufman T.C."/>
            <person name="Kellis M."/>
            <person name="Gelbart W."/>
            <person name="Iyer V.N."/>
            <person name="Pollard D.A."/>
            <person name="Sackton T.B."/>
            <person name="Larracuente A.M."/>
            <person name="Singh N.D."/>
            <person name="Abad J.P."/>
            <person name="Abt D.N."/>
            <person name="Adryan B."/>
            <person name="Aguade M."/>
            <person name="Akashi H."/>
            <person name="Anderson W.W."/>
            <person name="Aquadro C.F."/>
            <person name="Ardell D.H."/>
            <person name="Arguello R."/>
            <person name="Artieri C.G."/>
            <person name="Barbash D.A."/>
            <person name="Barker D."/>
            <person name="Barsanti P."/>
            <person name="Batterham P."/>
            <person name="Batzoglou S."/>
            <person name="Begun D."/>
            <person name="Bhutkar A."/>
            <person name="Blanco E."/>
            <person name="Bosak S.A."/>
            <person name="Bradley R.K."/>
            <person name="Brand A.D."/>
            <person name="Brent M.R."/>
            <person name="Brooks A.N."/>
            <person name="Brown R.H."/>
            <person name="Butlin R.K."/>
            <person name="Caggese C."/>
            <person name="Calvi B.R."/>
            <person name="Bernardo de Carvalho A."/>
            <person name="Caspi A."/>
            <person name="Castrezana S."/>
            <person name="Celniker S.E."/>
            <person name="Chang J.L."/>
            <person name="Chapple C."/>
            <person name="Chatterji S."/>
            <person name="Chinwalla A."/>
            <person name="Civetta A."/>
            <person name="Clifton S.W."/>
            <person name="Comeron J.M."/>
            <person name="Costello J.C."/>
            <person name="Coyne J.A."/>
            <person name="Daub J."/>
            <person name="David R.G."/>
            <person name="Delcher A.L."/>
            <person name="Delehaunty K."/>
            <person name="Do C.B."/>
            <person name="Ebling H."/>
            <person name="Edwards K."/>
            <person name="Eickbush T."/>
            <person name="Evans J.D."/>
            <person name="Filipski A."/>
            <person name="Findeiss S."/>
            <person name="Freyhult E."/>
            <person name="Fulton L."/>
            <person name="Fulton R."/>
            <person name="Garcia A.C."/>
            <person name="Gardiner A."/>
            <person name="Garfield D.A."/>
            <person name="Garvin B.E."/>
            <person name="Gibson G."/>
            <person name="Gilbert D."/>
            <person name="Gnerre S."/>
            <person name="Godfrey J."/>
            <person name="Good R."/>
            <person name="Gotea V."/>
            <person name="Gravely B."/>
            <person name="Greenberg A.J."/>
            <person name="Griffiths-Jones S."/>
            <person name="Gross S."/>
            <person name="Guigo R."/>
            <person name="Gustafson E.A."/>
            <person name="Haerty W."/>
            <person name="Hahn M.W."/>
            <person name="Halligan D.L."/>
            <person name="Halpern A.L."/>
            <person name="Halter G.M."/>
            <person name="Han M.V."/>
            <person name="Heger A."/>
            <person name="Hillier L."/>
            <person name="Hinrichs A.S."/>
            <person name="Holmes I."/>
            <person name="Hoskins R.A."/>
            <person name="Hubisz M.J."/>
            <person name="Hultmark D."/>
            <person name="Huntley M.A."/>
            <person name="Jaffe D.B."/>
            <person name="Jagadeeshan S."/>
            <person name="Jeck W.R."/>
            <person name="Johnson J."/>
            <person name="Jones C.D."/>
            <person name="Jordan W.C."/>
            <person name="Karpen G.H."/>
            <person name="Kataoka E."/>
            <person name="Keightley P.D."/>
            <person name="Kheradpour P."/>
            <person name="Kirkness E.F."/>
            <person name="Koerich L.B."/>
            <person name="Kristiansen K."/>
            <person name="Kudrna D."/>
            <person name="Kulathinal R.J."/>
            <person name="Kumar S."/>
            <person name="Kwok R."/>
            <person name="Lander E."/>
            <person name="Langley C.H."/>
            <person name="Lapoint R."/>
            <person name="Lazzaro B.P."/>
            <person name="Lee S.J."/>
            <person name="Levesque L."/>
            <person name="Li R."/>
            <person name="Lin C.F."/>
            <person name="Lin M.F."/>
            <person name="Lindblad-Toh K."/>
            <person name="Llopart A."/>
            <person name="Long M."/>
            <person name="Low L."/>
            <person name="Lozovsky E."/>
            <person name="Lu J."/>
            <person name="Luo M."/>
            <person name="Machado C.A."/>
            <person name="Makalowski W."/>
            <person name="Marzo M."/>
            <person name="Matsuda M."/>
            <person name="Matzkin L."/>
            <person name="McAllister B."/>
            <person name="McBride C.S."/>
            <person name="McKernan B."/>
            <person name="McKernan K."/>
            <person name="Mendez-Lago M."/>
            <person name="Minx P."/>
            <person name="Mollenhauer M.U."/>
            <person name="Montooth K."/>
            <person name="Mount S.M."/>
            <person name="Mu X."/>
            <person name="Myers E."/>
            <person name="Negre B."/>
            <person name="Newfeld S."/>
            <person name="Nielsen R."/>
            <person name="Noor M.A."/>
            <person name="O'Grady P."/>
            <person name="Pachter L."/>
            <person name="Papaceit M."/>
            <person name="Parisi M.J."/>
            <person name="Parisi M."/>
            <person name="Parts L."/>
            <person name="Pedersen J.S."/>
            <person name="Pesole G."/>
            <person name="Phillippy A.M."/>
            <person name="Ponting C.P."/>
            <person name="Pop M."/>
            <person name="Porcelli D."/>
            <person name="Powell J.R."/>
            <person name="Prohaska S."/>
            <person name="Pruitt K."/>
            <person name="Puig M."/>
            <person name="Quesneville H."/>
            <person name="Ram K.R."/>
            <person name="Rand D."/>
            <person name="Rasmussen M.D."/>
            <person name="Reed L.K."/>
            <person name="Reenan R."/>
            <person name="Reily A."/>
            <person name="Remington K.A."/>
            <person name="Rieger T.T."/>
            <person name="Ritchie M.G."/>
            <person name="Robin C."/>
            <person name="Rogers Y.H."/>
            <person name="Rohde C."/>
            <person name="Rozas J."/>
            <person name="Rubenfield M.J."/>
            <person name="Ruiz A."/>
            <person name="Russo S."/>
            <person name="Salzberg S.L."/>
            <person name="Sanchez-Gracia A."/>
            <person name="Saranga D.J."/>
            <person name="Sato H."/>
            <person name="Schaeffer S.W."/>
            <person name="Schatz M.C."/>
            <person name="Schlenke T."/>
            <person name="Schwartz R."/>
            <person name="Segarra C."/>
            <person name="Singh R.S."/>
            <person name="Sirot L."/>
            <person name="Sirota M."/>
            <person name="Sisneros N.B."/>
            <person name="Smith C.D."/>
            <person name="Smith T.F."/>
            <person name="Spieth J."/>
            <person name="Stage D.E."/>
            <person name="Stark A."/>
            <person name="Stephan W."/>
            <person name="Strausberg R.L."/>
            <person name="Strempel S."/>
            <person name="Sturgill D."/>
            <person name="Sutton G."/>
            <person name="Sutton G.G."/>
            <person name="Tao W."/>
            <person name="Teichmann S."/>
            <person name="Tobari Y.N."/>
            <person name="Tomimura Y."/>
            <person name="Tsolas J.M."/>
            <person name="Valente V.L."/>
            <person name="Venter E."/>
            <person name="Venter J.C."/>
            <person name="Vicario S."/>
            <person name="Vieira F.G."/>
            <person name="Vilella A.J."/>
            <person name="Villasante A."/>
            <person name="Walenz B."/>
            <person name="Wang J."/>
            <person name="Wasserman M."/>
            <person name="Watts T."/>
            <person name="Wilson D."/>
            <person name="Wilson R.K."/>
            <person name="Wing R.A."/>
            <person name="Wolfner M.F."/>
            <person name="Wong A."/>
            <person name="Wong G.K."/>
            <person name="Wu C.I."/>
            <person name="Wu G."/>
            <person name="Yamamoto D."/>
            <person name="Yang H.P."/>
            <person name="Yang S.P."/>
            <person name="Yorke J.A."/>
            <person name="Yoshida K."/>
            <person name="Zdobnov E."/>
            <person name="Zhang P."/>
            <person name="Zhang Y."/>
            <person name="Zimin A.V."/>
            <person name="Baldwin J."/>
            <person name="Abdouelleil A."/>
            <person name="Abdulkadir J."/>
            <person name="Abebe A."/>
            <person name="Abera B."/>
            <person name="Abreu J."/>
            <person name="Acer S.C."/>
            <person name="Aftuck L."/>
            <person name="Alexander A."/>
            <person name="An P."/>
            <person name="Anderson E."/>
            <person name="Anderson S."/>
            <person name="Arachi H."/>
            <person name="Azer M."/>
            <person name="Bachantsang P."/>
            <person name="Barry A."/>
            <person name="Bayul T."/>
            <person name="Berlin A."/>
            <person name="Bessette D."/>
            <person name="Bloom T."/>
            <person name="Blye J."/>
            <person name="Boguslavskiy L."/>
            <person name="Bonnet C."/>
            <person name="Boukhgalter B."/>
            <person name="Bourzgui I."/>
            <person name="Brown A."/>
            <person name="Cahill P."/>
            <person name="Channer S."/>
            <person name="Cheshatsang Y."/>
            <person name="Chuda L."/>
            <person name="Citroen M."/>
            <person name="Collymore A."/>
            <person name="Cooke P."/>
            <person name="Costello M."/>
            <person name="D'Aco K."/>
            <person name="Daza R."/>
            <person name="De Haan G."/>
            <person name="DeGray S."/>
            <person name="DeMaso C."/>
            <person name="Dhargay N."/>
            <person name="Dooley K."/>
            <person name="Dooley E."/>
            <person name="Doricent M."/>
            <person name="Dorje P."/>
            <person name="Dorjee K."/>
            <person name="Dupes A."/>
            <person name="Elong R."/>
            <person name="Falk J."/>
            <person name="Farina A."/>
            <person name="Faro S."/>
            <person name="Ferguson D."/>
            <person name="Fisher S."/>
            <person name="Foley C.D."/>
            <person name="Franke A."/>
            <person name="Friedrich D."/>
            <person name="Gadbois L."/>
            <person name="Gearin G."/>
            <person name="Gearin C.R."/>
            <person name="Giannoukos G."/>
            <person name="Goode T."/>
            <person name="Graham J."/>
            <person name="Grandbois E."/>
            <person name="Grewal S."/>
            <person name="Gyaltsen K."/>
            <person name="Hafez N."/>
            <person name="Hagos B."/>
            <person name="Hall J."/>
            <person name="Henson C."/>
            <person name="Hollinger A."/>
            <person name="Honan T."/>
            <person name="Huard M.D."/>
            <person name="Hughes L."/>
            <person name="Hurhula B."/>
            <person name="Husby M.E."/>
            <person name="Kamat A."/>
            <person name="Kanga B."/>
            <person name="Kashin S."/>
            <person name="Khazanovich D."/>
            <person name="Kisner P."/>
            <person name="Lance K."/>
            <person name="Lara M."/>
            <person name="Lee W."/>
            <person name="Lennon N."/>
            <person name="Letendre F."/>
            <person name="LeVine R."/>
            <person name="Lipovsky A."/>
            <person name="Liu X."/>
            <person name="Liu J."/>
            <person name="Liu S."/>
            <person name="Lokyitsang T."/>
            <person name="Lokyitsang Y."/>
            <person name="Lubonja R."/>
            <person name="Lui A."/>
            <person name="MacDonald P."/>
            <person name="Magnisalis V."/>
            <person name="Maru K."/>
            <person name="Matthews C."/>
            <person name="McCusker W."/>
            <person name="McDonough S."/>
            <person name="Mehta T."/>
            <person name="Meldrim J."/>
            <person name="Meneus L."/>
            <person name="Mihai O."/>
            <person name="Mihalev A."/>
            <person name="Mihova T."/>
            <person name="Mittelman R."/>
            <person name="Mlenga V."/>
            <person name="Montmayeur A."/>
            <person name="Mulrain L."/>
            <person name="Navidi A."/>
            <person name="Naylor J."/>
            <person name="Negash T."/>
            <person name="Nguyen T."/>
            <person name="Nguyen N."/>
            <person name="Nicol R."/>
            <person name="Norbu C."/>
            <person name="Norbu N."/>
            <person name="Novod N."/>
            <person name="O'Neill B."/>
            <person name="Osman S."/>
            <person name="Markiewicz E."/>
            <person name="Oyono O.L."/>
            <person name="Patti C."/>
            <person name="Phunkhang P."/>
            <person name="Pierre F."/>
            <person name="Priest M."/>
            <person name="Raghuraman S."/>
            <person name="Rege F."/>
            <person name="Reyes R."/>
            <person name="Rise C."/>
            <person name="Rogov P."/>
            <person name="Ross K."/>
            <person name="Ryan E."/>
            <person name="Settipalli S."/>
            <person name="Shea T."/>
            <person name="Sherpa N."/>
            <person name="Shi L."/>
            <person name="Shih D."/>
            <person name="Sparrow T."/>
            <person name="Spaulding J."/>
            <person name="Stalker J."/>
            <person name="Stange-Thomann N."/>
            <person name="Stavropoulos S."/>
            <person name="Stone C."/>
            <person name="Strader C."/>
            <person name="Tesfaye S."/>
            <person name="Thomson T."/>
            <person name="Thoulutsang Y."/>
            <person name="Thoulutsang D."/>
            <person name="Topham K."/>
            <person name="Topping I."/>
            <person name="Tsamla T."/>
            <person name="Vassiliev H."/>
            <person name="Vo A."/>
            <person name="Wangchuk T."/>
            <person name="Wangdi T."/>
            <person name="Weiand M."/>
            <person name="Wilkinson J."/>
            <person name="Wilson A."/>
            <person name="Yadav S."/>
            <person name="Young G."/>
            <person name="Yu Q."/>
            <person name="Zembek L."/>
            <person name="Zhong D."/>
            <person name="Zimmer A."/>
            <person name="Zwirko Z."/>
            <person name="Jaffe D.B."/>
            <person name="Alvarez P."/>
            <person name="Brockman W."/>
            <person name="Butler J."/>
            <person name="Chin C."/>
            <person name="Gnerre S."/>
            <person name="Grabherr M."/>
            <person name="Kleber M."/>
            <person name="Mauceli E."/>
            <person name="MacCallum I."/>
        </authorList>
    </citation>
    <scope>NUCLEOTIDE SEQUENCE [LARGE SCALE GENOMIC DNA]</scope>
    <source>
        <strain evidence="6">Tucson 15287-2541.00</strain>
    </source>
</reference>
<dbReference type="PhylomeDB" id="B4JWJ9"/>
<dbReference type="Pfam" id="PF13424">
    <property type="entry name" value="TPR_12"/>
    <property type="match status" value="1"/>
</dbReference>
<sequence>MACSKLGKNRVGYQDKVQNLIESMDNLQLNFTDVQHLLCRGFALILIELRLDEASNHFVTALRQVPHCVQALLGLACLAYSRGEYKMALGYFKSVLLHRPQGSMADVRVGIAHCFVQLGDLDRARRAFELALEHNGHSINALIGIAQLKLNQRQPNSTKEGVNLLREAFEQNPHHPLVLTWLSAHCYYEGNYEKLQLLAGNAYRITDDPLIQSQDCFQLARCFHAMKNYDLAFNFYGKSLNEYPHSYAPTEFGIAQIYVRRGDLVRGEELLKSVLNKLPQQPQALRMLATFYSQSGKFEAAVELINIALMHSPTNDYDIWLGLADIYERKQLWQQSLHAYEKAKYIYQGLSESPRDVPLTWRNNIAALQFYANQSKEALQTLNAVMPVTQDEHCESNMLTLKFNRARILEELRQDEQAENIYKQLMREYPNYTDSYLRLGAMAYKRNKIDTALEFFNAVLQRDEHNKAARKLLGICYCKQGSVLHALNHYNAIRRQPQHQHDSEILVSQGNVLLIQAQEDIARGQPEESRRNVENALQLFRKALEQNQCNLWATNGIAVSLTLNGHLADGEKMFELIVNTSNRCTDAILNIAHIALEQQQYAKAIEMYRKYLQEDLLPVNKVQVMQYLARSLYQGGRFEEARDVLIRARHVAPQNRTLLYNLAVAMKQHSQSVFETKLARQELQIAQRLELNRQSELQNRQIDLLNELKGKLNELSEKFNKSISLAPIQYPSSCAEAAAGSRRSNVYQIVVPSYSQYPFIVSCDEKTQGGGWTTVLRRQDGSVDFFLFWENYKKGFGTLTGEFFIGLQKLHFMTKAADQELLITMEDSKGQRRFAMYDRFAIGGEEEAYKLTTLGKYSGDAGDSLQVHVGQKFSTRDRDNDSADKGSCAEWHTGAWWYSACHRRLELNRQSELLNELKGEFKESATKQIRQNDLLNDVINKLNELNQKFAKGTDLESKIDLSRSEQNRQIDLLNELQGEFKESATKQIRQNGWLKVKLNKITSLESKIDELREKFNKSISLQPIQFPSSCGDVQAVNRRSGLRQIVVPGYSLQPTYVSCDEETQGGGWTTVLRRQDGSVDFFRFWEDYKKGFGALTGEFFIGLQKLHFMTKAADQELLITMDFKGQRRLAMYDRFAIGGEEEAYKLTTLGKYSGDAGDSLRSHVGQKFSTRDRDNDSADKGSCAEWHTGAWWYNGCHDSHLMGNYNDNTFGKGVIWATSTGNSSSLNSVQMMIRPKKE</sequence>
<feature type="domain" description="Fibrinogen C-terminal" evidence="4">
    <location>
        <begin position="1021"/>
        <end position="1237"/>
    </location>
</feature>
<dbReference type="Pfam" id="PF13174">
    <property type="entry name" value="TPR_6"/>
    <property type="match status" value="1"/>
</dbReference>
<dbReference type="HOGENOM" id="CLU_266993_0_0_1"/>
<dbReference type="InterPro" id="IPR003107">
    <property type="entry name" value="HAT"/>
</dbReference>
<dbReference type="Proteomes" id="UP000001070">
    <property type="component" value="Unassembled WGS sequence"/>
</dbReference>
<dbReference type="SMART" id="SM00386">
    <property type="entry name" value="HAT"/>
    <property type="match status" value="4"/>
</dbReference>
<feature type="domain" description="Fibrinogen C-terminal" evidence="4">
    <location>
        <begin position="725"/>
        <end position="908"/>
    </location>
</feature>
<dbReference type="FunCoup" id="B4JWJ9">
    <property type="interactions" value="3"/>
</dbReference>
<dbReference type="SUPFAM" id="SSF56496">
    <property type="entry name" value="Fibrinogen C-terminal domain-like"/>
    <property type="match status" value="2"/>
</dbReference>
<dbReference type="GO" id="GO:0006368">
    <property type="term" value="P:transcription elongation by RNA polymerase II"/>
    <property type="evidence" value="ECO:0007669"/>
    <property type="project" value="TreeGrafter"/>
</dbReference>
<evidence type="ECO:0000256" key="1">
    <source>
        <dbReference type="ARBA" id="ARBA00022737"/>
    </source>
</evidence>
<dbReference type="Pfam" id="PF00147">
    <property type="entry name" value="Fibrinogen_C"/>
    <property type="match status" value="2"/>
</dbReference>
<dbReference type="eggNOG" id="KOG2002">
    <property type="taxonomic scope" value="Eukaryota"/>
</dbReference>
<accession>B4JWJ9</accession>
<protein>
    <submittedName>
        <fullName evidence="5">GH22725</fullName>
    </submittedName>
</protein>
<evidence type="ECO:0000313" key="5">
    <source>
        <dbReference type="EMBL" id="EDV98337.1"/>
    </source>
</evidence>
<dbReference type="STRING" id="7222.B4JWJ9"/>
<dbReference type="PANTHER" id="PTHR14027:SF2">
    <property type="entry name" value="RNA POLYMERASE-ASSOCIATED PROTEIN CTR9 HOMOLOG"/>
    <property type="match status" value="1"/>
</dbReference>
<dbReference type="SMR" id="B4JWJ9"/>
<dbReference type="AlphaFoldDB" id="B4JWJ9"/>
<keyword evidence="2 3" id="KW-0802">TPR repeat</keyword>
<dbReference type="EMBL" id="CH916375">
    <property type="protein sequence ID" value="EDV98337.1"/>
    <property type="molecule type" value="Genomic_DNA"/>
</dbReference>
<dbReference type="GO" id="GO:0000993">
    <property type="term" value="F:RNA polymerase II complex binding"/>
    <property type="evidence" value="ECO:0007669"/>
    <property type="project" value="TreeGrafter"/>
</dbReference>
<proteinExistence type="predicted"/>
<name>B4JWJ9_DROGR</name>
<dbReference type="InterPro" id="IPR036056">
    <property type="entry name" value="Fibrinogen-like_C"/>
</dbReference>
<dbReference type="eggNOG" id="KOG2579">
    <property type="taxonomic scope" value="Eukaryota"/>
</dbReference>
<dbReference type="Gene3D" id="3.90.215.10">
    <property type="entry name" value="Gamma Fibrinogen, chain A, domain 1"/>
    <property type="match status" value="2"/>
</dbReference>
<keyword evidence="1" id="KW-0677">Repeat</keyword>
<evidence type="ECO:0000259" key="4">
    <source>
        <dbReference type="PROSITE" id="PS51406"/>
    </source>
</evidence>
<dbReference type="PANTHER" id="PTHR14027">
    <property type="entry name" value="RNA POLYMERASE-ASSOCIATED PROTEIN CTR9"/>
    <property type="match status" value="1"/>
</dbReference>
<organism evidence="6">
    <name type="scientific">Drosophila grimshawi</name>
    <name type="common">Hawaiian fruit fly</name>
    <name type="synonym">Idiomyia grimshawi</name>
    <dbReference type="NCBI Taxonomy" id="7222"/>
    <lineage>
        <taxon>Eukaryota</taxon>
        <taxon>Metazoa</taxon>
        <taxon>Ecdysozoa</taxon>
        <taxon>Arthropoda</taxon>
        <taxon>Hexapoda</taxon>
        <taxon>Insecta</taxon>
        <taxon>Pterygota</taxon>
        <taxon>Neoptera</taxon>
        <taxon>Endopterygota</taxon>
        <taxon>Diptera</taxon>
        <taxon>Brachycera</taxon>
        <taxon>Muscomorpha</taxon>
        <taxon>Ephydroidea</taxon>
        <taxon>Drosophilidae</taxon>
        <taxon>Drosophila</taxon>
        <taxon>Hawaiian Drosophila</taxon>
    </lineage>
</organism>
<evidence type="ECO:0000313" key="6">
    <source>
        <dbReference type="Proteomes" id="UP000001070"/>
    </source>
</evidence>
<dbReference type="InterPro" id="IPR019734">
    <property type="entry name" value="TPR_rpt"/>
</dbReference>
<dbReference type="Gene3D" id="1.25.40.10">
    <property type="entry name" value="Tetratricopeptide repeat domain"/>
    <property type="match status" value="3"/>
</dbReference>
<evidence type="ECO:0000256" key="2">
    <source>
        <dbReference type="ARBA" id="ARBA00022803"/>
    </source>
</evidence>
<dbReference type="SUPFAM" id="SSF48452">
    <property type="entry name" value="TPR-like"/>
    <property type="match status" value="3"/>
</dbReference>
<dbReference type="PROSITE" id="PS50005">
    <property type="entry name" value="TPR"/>
    <property type="match status" value="2"/>
</dbReference>
<dbReference type="SMART" id="SM00028">
    <property type="entry name" value="TPR"/>
    <property type="match status" value="11"/>
</dbReference>
<dbReference type="Pfam" id="PF13432">
    <property type="entry name" value="TPR_16"/>
    <property type="match status" value="1"/>
</dbReference>
<dbReference type="InterPro" id="IPR031101">
    <property type="entry name" value="Ctr9"/>
</dbReference>